<protein>
    <submittedName>
        <fullName evidence="2">Uncharacterized protein</fullName>
    </submittedName>
</protein>
<dbReference type="Gramene" id="OIV93433">
    <property type="protein sequence ID" value="OIV93433"/>
    <property type="gene ID" value="TanjilG_10065"/>
</dbReference>
<organism evidence="2 3">
    <name type="scientific">Lupinus angustifolius</name>
    <name type="common">Narrow-leaved blue lupine</name>
    <dbReference type="NCBI Taxonomy" id="3871"/>
    <lineage>
        <taxon>Eukaryota</taxon>
        <taxon>Viridiplantae</taxon>
        <taxon>Streptophyta</taxon>
        <taxon>Embryophyta</taxon>
        <taxon>Tracheophyta</taxon>
        <taxon>Spermatophyta</taxon>
        <taxon>Magnoliopsida</taxon>
        <taxon>eudicotyledons</taxon>
        <taxon>Gunneridae</taxon>
        <taxon>Pentapetalae</taxon>
        <taxon>rosids</taxon>
        <taxon>fabids</taxon>
        <taxon>Fabales</taxon>
        <taxon>Fabaceae</taxon>
        <taxon>Papilionoideae</taxon>
        <taxon>50 kb inversion clade</taxon>
        <taxon>genistoids sensu lato</taxon>
        <taxon>core genistoids</taxon>
        <taxon>Genisteae</taxon>
        <taxon>Lupinus</taxon>
    </lineage>
</organism>
<evidence type="ECO:0000313" key="2">
    <source>
        <dbReference type="EMBL" id="OIV93433.1"/>
    </source>
</evidence>
<proteinExistence type="predicted"/>
<name>A0A1J7GGC0_LUPAN</name>
<dbReference type="Proteomes" id="UP000188354">
    <property type="component" value="Chromosome LG18"/>
</dbReference>
<gene>
    <name evidence="2" type="ORF">TanjilG_10065</name>
</gene>
<feature type="region of interest" description="Disordered" evidence="1">
    <location>
        <begin position="61"/>
        <end position="91"/>
    </location>
</feature>
<accession>A0A1J7GGC0</accession>
<dbReference type="EMBL" id="CM007378">
    <property type="protein sequence ID" value="OIV93433.1"/>
    <property type="molecule type" value="Genomic_DNA"/>
</dbReference>
<evidence type="ECO:0000256" key="1">
    <source>
        <dbReference type="SAM" id="MobiDB-lite"/>
    </source>
</evidence>
<evidence type="ECO:0000313" key="3">
    <source>
        <dbReference type="Proteomes" id="UP000188354"/>
    </source>
</evidence>
<dbReference type="AlphaFoldDB" id="A0A1J7GGC0"/>
<sequence>MVATNWFTIWFAEKGLISRCANHASSIHCKPRFLIFQKIVRIEIIEEGYVSDSSIKILPDHPPSFTSSSSRQRDGTCASFAPKSDGRAQHPSSWEVWSIKNFSKEFWMSLVSFDPEWARLISEMFHL</sequence>
<reference evidence="2 3" key="1">
    <citation type="journal article" date="2017" name="Plant Biotechnol. J.">
        <title>A comprehensive draft genome sequence for lupin (Lupinus angustifolius), an emerging health food: insights into plant-microbe interactions and legume evolution.</title>
        <authorList>
            <person name="Hane J.K."/>
            <person name="Ming Y."/>
            <person name="Kamphuis L.G."/>
            <person name="Nelson M.N."/>
            <person name="Garg G."/>
            <person name="Atkins C.A."/>
            <person name="Bayer P.E."/>
            <person name="Bravo A."/>
            <person name="Bringans S."/>
            <person name="Cannon S."/>
            <person name="Edwards D."/>
            <person name="Foley R."/>
            <person name="Gao L.L."/>
            <person name="Harrison M.J."/>
            <person name="Huang W."/>
            <person name="Hurgobin B."/>
            <person name="Li S."/>
            <person name="Liu C.W."/>
            <person name="McGrath A."/>
            <person name="Morahan G."/>
            <person name="Murray J."/>
            <person name="Weller J."/>
            <person name="Jian J."/>
            <person name="Singh K.B."/>
        </authorList>
    </citation>
    <scope>NUCLEOTIDE SEQUENCE [LARGE SCALE GENOMIC DNA]</scope>
    <source>
        <strain evidence="3">cv. Tanjil</strain>
        <tissue evidence="2">Whole plant</tissue>
    </source>
</reference>
<keyword evidence="3" id="KW-1185">Reference proteome</keyword>